<dbReference type="Proteomes" id="UP000007813">
    <property type="component" value="Unassembled WGS sequence"/>
</dbReference>
<name>J3A1S0_9EURY</name>
<dbReference type="EMBL" id="ALJD01000006">
    <property type="protein sequence ID" value="EJN59263.1"/>
    <property type="molecule type" value="Genomic_DNA"/>
</dbReference>
<proteinExistence type="predicted"/>
<protein>
    <submittedName>
        <fullName evidence="1">Uncharacterized protein</fullName>
    </submittedName>
</protein>
<accession>J3A1S0</accession>
<comment type="caution">
    <text evidence="1">The sequence shown here is derived from an EMBL/GenBank/DDBJ whole genome shotgun (WGS) entry which is preliminary data.</text>
</comment>
<organism evidence="1 2">
    <name type="scientific">Halogranum salarium B-1</name>
    <dbReference type="NCBI Taxonomy" id="1210908"/>
    <lineage>
        <taxon>Archaea</taxon>
        <taxon>Methanobacteriati</taxon>
        <taxon>Methanobacteriota</taxon>
        <taxon>Stenosarchaea group</taxon>
        <taxon>Halobacteria</taxon>
        <taxon>Halobacteriales</taxon>
        <taxon>Haloferacaceae</taxon>
    </lineage>
</organism>
<dbReference type="AlphaFoldDB" id="J3A1S0"/>
<evidence type="ECO:0000313" key="1">
    <source>
        <dbReference type="EMBL" id="EJN59263.1"/>
    </source>
</evidence>
<reference evidence="1 2" key="1">
    <citation type="journal article" date="2012" name="J. Bacteriol.">
        <title>Draft Genome Sequence of the Extremely Halophilic Archaeon Halogranum salarium B-1T.</title>
        <authorList>
            <person name="Kim K.K."/>
            <person name="Lee K.C."/>
            <person name="Lee J.S."/>
        </authorList>
    </citation>
    <scope>NUCLEOTIDE SEQUENCE [LARGE SCALE GENOMIC DNA]</scope>
    <source>
        <strain evidence="1 2">B-1</strain>
    </source>
</reference>
<evidence type="ECO:0000313" key="2">
    <source>
        <dbReference type="Proteomes" id="UP000007813"/>
    </source>
</evidence>
<sequence length="50" mass="5573">MCERITQHAEIPTGALTCEMFATETRSRRTLFVTMSGHGEREVEKSGEAS</sequence>
<gene>
    <name evidence="1" type="ORF">HSB1_26840</name>
</gene>